<dbReference type="PANTHER" id="PTHR46585:SF1">
    <property type="entry name" value="CHROMO DOMAIN-CONTAINING PROTEIN"/>
    <property type="match status" value="1"/>
</dbReference>
<feature type="region of interest" description="Disordered" evidence="1">
    <location>
        <begin position="616"/>
        <end position="673"/>
    </location>
</feature>
<keyword evidence="4" id="KW-1185">Reference proteome</keyword>
<gene>
    <name evidence="3" type="ORF">niasHT_011599</name>
</gene>
<accession>A0ABD2LF16</accession>
<dbReference type="Gene3D" id="3.30.420.10">
    <property type="entry name" value="Ribonuclease H-like superfamily/Ribonuclease H"/>
    <property type="match status" value="1"/>
</dbReference>
<evidence type="ECO:0000259" key="2">
    <source>
        <dbReference type="PROSITE" id="PS50994"/>
    </source>
</evidence>
<dbReference type="PANTHER" id="PTHR46585">
    <property type="entry name" value="INTEGRASE CORE DOMAIN CONTAINING PROTEIN"/>
    <property type="match status" value="1"/>
</dbReference>
<dbReference type="InterPro" id="IPR001584">
    <property type="entry name" value="Integrase_cat-core"/>
</dbReference>
<feature type="compositionally biased region" description="Basic residues" evidence="1">
    <location>
        <begin position="374"/>
        <end position="383"/>
    </location>
</feature>
<dbReference type="InterPro" id="IPR012337">
    <property type="entry name" value="RNaseH-like_sf"/>
</dbReference>
<dbReference type="PROSITE" id="PS50994">
    <property type="entry name" value="INTEGRASE"/>
    <property type="match status" value="1"/>
</dbReference>
<feature type="compositionally biased region" description="Pro residues" evidence="1">
    <location>
        <begin position="332"/>
        <end position="373"/>
    </location>
</feature>
<feature type="compositionally biased region" description="Basic and acidic residues" evidence="1">
    <location>
        <begin position="518"/>
        <end position="530"/>
    </location>
</feature>
<evidence type="ECO:0000256" key="1">
    <source>
        <dbReference type="SAM" id="MobiDB-lite"/>
    </source>
</evidence>
<organism evidence="3 4">
    <name type="scientific">Heterodera trifolii</name>
    <dbReference type="NCBI Taxonomy" id="157864"/>
    <lineage>
        <taxon>Eukaryota</taxon>
        <taxon>Metazoa</taxon>
        <taxon>Ecdysozoa</taxon>
        <taxon>Nematoda</taxon>
        <taxon>Chromadorea</taxon>
        <taxon>Rhabditida</taxon>
        <taxon>Tylenchina</taxon>
        <taxon>Tylenchomorpha</taxon>
        <taxon>Tylenchoidea</taxon>
        <taxon>Heteroderidae</taxon>
        <taxon>Heteroderinae</taxon>
        <taxon>Heterodera</taxon>
    </lineage>
</organism>
<evidence type="ECO:0000313" key="3">
    <source>
        <dbReference type="EMBL" id="KAL3113820.1"/>
    </source>
</evidence>
<proteinExistence type="predicted"/>
<dbReference type="InterPro" id="IPR036397">
    <property type="entry name" value="RNaseH_sf"/>
</dbReference>
<feature type="compositionally biased region" description="Basic and acidic residues" evidence="1">
    <location>
        <begin position="387"/>
        <end position="396"/>
    </location>
</feature>
<reference evidence="3 4" key="1">
    <citation type="submission" date="2024-10" db="EMBL/GenBank/DDBJ databases">
        <authorList>
            <person name="Kim D."/>
        </authorList>
    </citation>
    <scope>NUCLEOTIDE SEQUENCE [LARGE SCALE GENOMIC DNA]</scope>
    <source>
        <strain evidence="3">BH-2024</strain>
    </source>
</reference>
<dbReference type="Proteomes" id="UP001620626">
    <property type="component" value="Unassembled WGS sequence"/>
</dbReference>
<evidence type="ECO:0000313" key="4">
    <source>
        <dbReference type="Proteomes" id="UP001620626"/>
    </source>
</evidence>
<feature type="domain" description="Integrase catalytic" evidence="2">
    <location>
        <begin position="834"/>
        <end position="1004"/>
    </location>
</feature>
<sequence>MNSAVPLLQKAGVEVYSGVPSEDLIKRLPKPMLLILDDLMLSIEERYLSDLFTKKSHHHQFAVVFITQNLFERKIKVARLSAQYLVLMRAPNSLLSIRNIGVQLFPRQLDFFLDAYRKATARPYGYLLIDMHASSDPALRLRTNIFKEEQEEDEGTVVFIPKNGALIKENANWLCALSRVKCAKKCGRLIRKANTDQLLSLVEVCLNIVASRFRLTTRQKKRLMPYVDTVRRMSRARSERGAKRALIVQKGEGRETSIWTRFATNWTEPGLDGQHQQNPSAKNVNYNQQLRRYLHMRKEHADRPTKVELTKGISVLMNRGGEDGEVVDTPRRPPAPPPPPPPGRPPRRPPPSPPGPGGPSPPGSPPPRPQRPPRPSRKSRRGGGRLEQWRQRRYDIQQRQPPPMVVRDLLAEAAAAPLPESDDDDDDDEYMLENGFALPAPSQYYGDLPVLPDNAEEIEEMDTAQRRIAIRRKLFKDEADDDDQHKKYRIYQPPPRSTPLPRAKVEPRRPPPPQRANTKREEHKPKREFKPPLAPKHVGHPTPATREPEFGLDPRPSTSRQAGYNPPPTTPKIKHEPTKRPMPYRIPKRQPKMEDASQHQQQPIPAAAVVVEEMPFVPPPRRGTKRRHPINDDDENAPRIRKRVRQPRRVRVQYSPEPGPSTSAQSDEQQRQQERELFAIPSNQLTMTQRIERLYIKCNHYADRMGVRGNTINTANGKPLAHSNLRMTTRSGHIGRKTSAGPNSVFMDGSTKETVAEHNHTDGTKNQEGISPEKMELINTALDKLYNNPSSPAAFAGVTALWKEARKSIKHLRKKDVQHYLEGHRTYTLMRPRRVRFPRASTVAAGFMTDVQVDLADFQALSRHNRGHRYLLVAVDVLSKRLFVVPLKNKRAEEMLEAFKLLIGQMPMAPHRIFSDKGTEFKNRLLKEFFEEREIEKHEPVHSSVKASVAERAIRNVKQRLYRYFAETETLNWVDAAQKIVDGINSSPSRAHGMRPIDVGFSNAQRVWKRLYGGHGAPQKRRPPRFRKDDFVRMSREKGQFEKGYLPNYGDEILEVDEVLKRVRPIRYKLRDEHGEKFKGSFYEQELGRVRKNAETSYRIEKVYRKRKRADGSTEMLVKFIGYPEREWVHESQFVV</sequence>
<comment type="caution">
    <text evidence="3">The sequence shown here is derived from an EMBL/GenBank/DDBJ whole genome shotgun (WGS) entry which is preliminary data.</text>
</comment>
<feature type="region of interest" description="Disordered" evidence="1">
    <location>
        <begin position="319"/>
        <end position="431"/>
    </location>
</feature>
<feature type="region of interest" description="Disordered" evidence="1">
    <location>
        <begin position="474"/>
        <end position="603"/>
    </location>
</feature>
<protein>
    <recommendedName>
        <fullName evidence="2">Integrase catalytic domain-containing protein</fullName>
    </recommendedName>
</protein>
<dbReference type="AlphaFoldDB" id="A0ABD2LF16"/>
<dbReference type="SUPFAM" id="SSF53098">
    <property type="entry name" value="Ribonuclease H-like"/>
    <property type="match status" value="1"/>
</dbReference>
<name>A0ABD2LF16_9BILA</name>
<dbReference type="EMBL" id="JBICBT010000435">
    <property type="protein sequence ID" value="KAL3113820.1"/>
    <property type="molecule type" value="Genomic_DNA"/>
</dbReference>
<feature type="compositionally biased region" description="Acidic residues" evidence="1">
    <location>
        <begin position="420"/>
        <end position="431"/>
    </location>
</feature>
<feature type="compositionally biased region" description="Basic residues" evidence="1">
    <location>
        <begin position="639"/>
        <end position="651"/>
    </location>
</feature>